<reference evidence="1 2" key="1">
    <citation type="journal article" date="2023" name="bioRxiv">
        <title>Conserved and derived expression patterns and positive selection on dental genes reveal complex evolutionary context of ever-growing rodent molars.</title>
        <authorList>
            <person name="Calamari Z.T."/>
            <person name="Song A."/>
            <person name="Cohen E."/>
            <person name="Akter M."/>
            <person name="Roy R.D."/>
            <person name="Hallikas O."/>
            <person name="Christensen M.M."/>
            <person name="Li P."/>
            <person name="Marangoni P."/>
            <person name="Jernvall J."/>
            <person name="Klein O.D."/>
        </authorList>
    </citation>
    <scope>NUCLEOTIDE SEQUENCE [LARGE SCALE GENOMIC DNA]</scope>
    <source>
        <strain evidence="1">V071</strain>
    </source>
</reference>
<keyword evidence="2" id="KW-1185">Reference proteome</keyword>
<dbReference type="AlphaFoldDB" id="A0AAW0JC98"/>
<protein>
    <recommendedName>
        <fullName evidence="3">40S ribosomal protein S20</fullName>
    </recommendedName>
</protein>
<sequence>MSGVREYEILHTEYDLMVCDIMEYDVMDARGAVPSYLGQLQNVLIISGSRKAMKQEYKGKATDGQEGCQRWKVGKLNSGTNTIKVAVLVANCAPKTQLFIPVHRDTGKAPVESEVVSHCVPITLTSHNRKSPEKVCVDFIRRAKEKNLKGRCTCLLRHRESLQEKHLGVKVPRHGIISKWEFTSDSPSKIVEQITSISIEPGMEIKITFADA</sequence>
<dbReference type="Proteomes" id="UP001488838">
    <property type="component" value="Unassembled WGS sequence"/>
</dbReference>
<accession>A0AAW0JC98</accession>
<organism evidence="1 2">
    <name type="scientific">Myodes glareolus</name>
    <name type="common">Bank vole</name>
    <name type="synonym">Clethrionomys glareolus</name>
    <dbReference type="NCBI Taxonomy" id="447135"/>
    <lineage>
        <taxon>Eukaryota</taxon>
        <taxon>Metazoa</taxon>
        <taxon>Chordata</taxon>
        <taxon>Craniata</taxon>
        <taxon>Vertebrata</taxon>
        <taxon>Euteleostomi</taxon>
        <taxon>Mammalia</taxon>
        <taxon>Eutheria</taxon>
        <taxon>Euarchontoglires</taxon>
        <taxon>Glires</taxon>
        <taxon>Rodentia</taxon>
        <taxon>Myomorpha</taxon>
        <taxon>Muroidea</taxon>
        <taxon>Cricetidae</taxon>
        <taxon>Arvicolinae</taxon>
        <taxon>Myodes</taxon>
    </lineage>
</organism>
<dbReference type="InterPro" id="IPR036838">
    <property type="entry name" value="Ribosomal_uS10_dom_sf"/>
</dbReference>
<dbReference type="EMBL" id="JBBHLL010000047">
    <property type="protein sequence ID" value="KAK7824260.1"/>
    <property type="molecule type" value="Genomic_DNA"/>
</dbReference>
<evidence type="ECO:0008006" key="3">
    <source>
        <dbReference type="Google" id="ProtNLM"/>
    </source>
</evidence>
<evidence type="ECO:0000313" key="2">
    <source>
        <dbReference type="Proteomes" id="UP001488838"/>
    </source>
</evidence>
<name>A0AAW0JC98_MYOGA</name>
<proteinExistence type="predicted"/>
<gene>
    <name evidence="1" type="ORF">U0070_001731</name>
</gene>
<evidence type="ECO:0000313" key="1">
    <source>
        <dbReference type="EMBL" id="KAK7824260.1"/>
    </source>
</evidence>
<comment type="caution">
    <text evidence="1">The sequence shown here is derived from an EMBL/GenBank/DDBJ whole genome shotgun (WGS) entry which is preliminary data.</text>
</comment>
<dbReference type="Gene3D" id="3.30.70.600">
    <property type="entry name" value="Ribosomal protein S10 domain"/>
    <property type="match status" value="1"/>
</dbReference>